<protein>
    <recommendedName>
        <fullName evidence="1">Coenzyme Q-binding protein COQ10 START domain-containing protein</fullName>
    </recommendedName>
</protein>
<accession>A0A0F9VSJ9</accession>
<gene>
    <name evidence="2" type="ORF">LCGC14_0062310</name>
</gene>
<dbReference type="PANTHER" id="PTHR12901">
    <property type="entry name" value="SPERM PROTEIN HOMOLOG"/>
    <property type="match status" value="1"/>
</dbReference>
<dbReference type="CDD" id="cd07813">
    <property type="entry name" value="COQ10p_like"/>
    <property type="match status" value="1"/>
</dbReference>
<dbReference type="Gene3D" id="3.30.530.20">
    <property type="match status" value="1"/>
</dbReference>
<dbReference type="InterPro" id="IPR044996">
    <property type="entry name" value="COQ10-like"/>
</dbReference>
<dbReference type="EMBL" id="LAZR01000014">
    <property type="protein sequence ID" value="KKO07045.1"/>
    <property type="molecule type" value="Genomic_DNA"/>
</dbReference>
<evidence type="ECO:0000259" key="1">
    <source>
        <dbReference type="Pfam" id="PF03364"/>
    </source>
</evidence>
<sequence length="147" mass="16199">MVTIERSALVNYSATQMYALVDDIEQYPAFMHGCQSAEVLSRTDNEVVGKLTLGKAGLRYTFTTRNELAPGESMDMSLIEGPFKKFSATWRFDELAADACKVSLRMEFEWAGGLLGAAMGKLFQHSANTLVDELVNRAQVLYGKSTG</sequence>
<name>A0A0F9VSJ9_9ZZZZ</name>
<reference evidence="2" key="1">
    <citation type="journal article" date="2015" name="Nature">
        <title>Complex archaea that bridge the gap between prokaryotes and eukaryotes.</title>
        <authorList>
            <person name="Spang A."/>
            <person name="Saw J.H."/>
            <person name="Jorgensen S.L."/>
            <person name="Zaremba-Niedzwiedzka K."/>
            <person name="Martijn J."/>
            <person name="Lind A.E."/>
            <person name="van Eijk R."/>
            <person name="Schleper C."/>
            <person name="Guy L."/>
            <person name="Ettema T.J."/>
        </authorList>
    </citation>
    <scope>NUCLEOTIDE SEQUENCE</scope>
</reference>
<dbReference type="SUPFAM" id="SSF55961">
    <property type="entry name" value="Bet v1-like"/>
    <property type="match status" value="1"/>
</dbReference>
<dbReference type="InterPro" id="IPR005031">
    <property type="entry name" value="COQ10_START"/>
</dbReference>
<dbReference type="GO" id="GO:0048039">
    <property type="term" value="F:ubiquinone binding"/>
    <property type="evidence" value="ECO:0007669"/>
    <property type="project" value="InterPro"/>
</dbReference>
<comment type="caution">
    <text evidence="2">The sequence shown here is derived from an EMBL/GenBank/DDBJ whole genome shotgun (WGS) entry which is preliminary data.</text>
</comment>
<evidence type="ECO:0000313" key="2">
    <source>
        <dbReference type="EMBL" id="KKO07045.1"/>
    </source>
</evidence>
<dbReference type="GO" id="GO:0045333">
    <property type="term" value="P:cellular respiration"/>
    <property type="evidence" value="ECO:0007669"/>
    <property type="project" value="InterPro"/>
</dbReference>
<organism evidence="2">
    <name type="scientific">marine sediment metagenome</name>
    <dbReference type="NCBI Taxonomy" id="412755"/>
    <lineage>
        <taxon>unclassified sequences</taxon>
        <taxon>metagenomes</taxon>
        <taxon>ecological metagenomes</taxon>
    </lineage>
</organism>
<proteinExistence type="predicted"/>
<dbReference type="AlphaFoldDB" id="A0A0F9VSJ9"/>
<dbReference type="InterPro" id="IPR023393">
    <property type="entry name" value="START-like_dom_sf"/>
</dbReference>
<feature type="domain" description="Coenzyme Q-binding protein COQ10 START" evidence="1">
    <location>
        <begin position="10"/>
        <end position="134"/>
    </location>
</feature>
<dbReference type="Pfam" id="PF03364">
    <property type="entry name" value="Polyketide_cyc"/>
    <property type="match status" value="1"/>
</dbReference>
<dbReference type="PANTHER" id="PTHR12901:SF10">
    <property type="entry name" value="COENZYME Q-BINDING PROTEIN COQ10, MITOCHONDRIAL"/>
    <property type="match status" value="1"/>
</dbReference>